<dbReference type="SUPFAM" id="SSF53850">
    <property type="entry name" value="Periplasmic binding protein-like II"/>
    <property type="match status" value="1"/>
</dbReference>
<dbReference type="RefSeq" id="WP_013657585.1">
    <property type="nucleotide sequence ID" value="NC_015275.1"/>
</dbReference>
<feature type="chain" id="PRO_5039462607" evidence="2">
    <location>
        <begin position="24"/>
        <end position="450"/>
    </location>
</feature>
<proteinExistence type="predicted"/>
<evidence type="ECO:0000256" key="2">
    <source>
        <dbReference type="SAM" id="SignalP"/>
    </source>
</evidence>
<sequence length="450" mass="49912">MKKHLKKLSALLLMGSMVMGLTACSKTQVPKEEADQSTSTENKDTSSQTQDEPITITLWHQSVSDTDPVKRIIEESVEEYHELHPHITIVQDGVTGEQYKTKIKTAFAAGEAPDIAYMFGGGSFVKPYIDADYLLPIDEYLTEETKSKVLDGMLENCVYNGKTYTLPTITFLANLYCNTEMFEKAGADYPTNWTELLEACEKLRAAGYTPILLGEKDTWPGMYWYDIISARQAGNPALLEAFKDPSKFNSEPFIKAADKMQQLVKANAFNESMLSMSYSEMVDGFAAGQGAMIFQANWVHPTFEDEEAVTNGKVKAIAFPIFEDGKGTATEFSGGGTDGYYINAKTKHPKEVAEYLAYLSEKIGREGYLDNAGLACWDVSDLDTSSVSTLAKESAALMETGTSYITWWDNILPADSSEDYKNLVAELLALKITPEQFAERMSKLNPTELQ</sequence>
<evidence type="ECO:0000313" key="4">
    <source>
        <dbReference type="Proteomes" id="UP000008467"/>
    </source>
</evidence>
<dbReference type="KEGG" id="cle:Clole_2589"/>
<organism evidence="3 4">
    <name type="scientific">Cellulosilyticum lentocellum (strain ATCC 49066 / DSM 5427 / NCIMB 11756 / RHM5)</name>
    <name type="common">Clostridium lentocellum</name>
    <dbReference type="NCBI Taxonomy" id="642492"/>
    <lineage>
        <taxon>Bacteria</taxon>
        <taxon>Bacillati</taxon>
        <taxon>Bacillota</taxon>
        <taxon>Clostridia</taxon>
        <taxon>Lachnospirales</taxon>
        <taxon>Cellulosilyticaceae</taxon>
        <taxon>Cellulosilyticum</taxon>
    </lineage>
</organism>
<dbReference type="Proteomes" id="UP000008467">
    <property type="component" value="Chromosome"/>
</dbReference>
<evidence type="ECO:0000313" key="3">
    <source>
        <dbReference type="EMBL" id="ADZ84292.1"/>
    </source>
</evidence>
<feature type="compositionally biased region" description="Polar residues" evidence="1">
    <location>
        <begin position="36"/>
        <end position="53"/>
    </location>
</feature>
<dbReference type="PANTHER" id="PTHR43649">
    <property type="entry name" value="ARABINOSE-BINDING PROTEIN-RELATED"/>
    <property type="match status" value="1"/>
</dbReference>
<keyword evidence="4" id="KW-1185">Reference proteome</keyword>
<protein>
    <submittedName>
        <fullName evidence="3">Extracellular solute-binding protein family 1</fullName>
    </submittedName>
</protein>
<gene>
    <name evidence="3" type="ordered locus">Clole_2589</name>
</gene>
<reference evidence="3 4" key="1">
    <citation type="journal article" date="2011" name="J. Bacteriol.">
        <title>Complete genome sequence of the cellulose-degrading bacterium Cellulosilyticum lentocellum.</title>
        <authorList>
            <consortium name="US DOE Joint Genome Institute"/>
            <person name="Miller D.A."/>
            <person name="Suen G."/>
            <person name="Bruce D."/>
            <person name="Copeland A."/>
            <person name="Cheng J.F."/>
            <person name="Detter C."/>
            <person name="Goodwin L.A."/>
            <person name="Han C.S."/>
            <person name="Hauser L.J."/>
            <person name="Land M.L."/>
            <person name="Lapidus A."/>
            <person name="Lucas S."/>
            <person name="Meincke L."/>
            <person name="Pitluck S."/>
            <person name="Tapia R."/>
            <person name="Teshima H."/>
            <person name="Woyke T."/>
            <person name="Fox B.G."/>
            <person name="Angert E.R."/>
            <person name="Currie C.R."/>
        </authorList>
    </citation>
    <scope>NUCLEOTIDE SEQUENCE [LARGE SCALE GENOMIC DNA]</scope>
    <source>
        <strain evidence="4">ATCC 49066 / DSM 5427 / NCIMB 11756 / RHM5</strain>
    </source>
</reference>
<dbReference type="STRING" id="642492.Clole_2589"/>
<dbReference type="EMBL" id="CP002582">
    <property type="protein sequence ID" value="ADZ84292.1"/>
    <property type="molecule type" value="Genomic_DNA"/>
</dbReference>
<dbReference type="AlphaFoldDB" id="F2JIC6"/>
<feature type="region of interest" description="Disordered" evidence="1">
    <location>
        <begin position="29"/>
        <end position="53"/>
    </location>
</feature>
<accession>F2JIC6</accession>
<dbReference type="PROSITE" id="PS51257">
    <property type="entry name" value="PROKAR_LIPOPROTEIN"/>
    <property type="match status" value="1"/>
</dbReference>
<keyword evidence="2" id="KW-0732">Signal</keyword>
<dbReference type="eggNOG" id="COG1653">
    <property type="taxonomic scope" value="Bacteria"/>
</dbReference>
<name>F2JIC6_CELLD</name>
<dbReference type="Gene3D" id="3.40.190.10">
    <property type="entry name" value="Periplasmic binding protein-like II"/>
    <property type="match status" value="2"/>
</dbReference>
<dbReference type="HOGENOM" id="CLU_031285_12_0_9"/>
<feature type="signal peptide" evidence="2">
    <location>
        <begin position="1"/>
        <end position="23"/>
    </location>
</feature>
<dbReference type="PANTHER" id="PTHR43649:SF14">
    <property type="entry name" value="BLR3389 PROTEIN"/>
    <property type="match status" value="1"/>
</dbReference>
<dbReference type="Pfam" id="PF01547">
    <property type="entry name" value="SBP_bac_1"/>
    <property type="match status" value="1"/>
</dbReference>
<dbReference type="InterPro" id="IPR006059">
    <property type="entry name" value="SBP"/>
</dbReference>
<evidence type="ECO:0000256" key="1">
    <source>
        <dbReference type="SAM" id="MobiDB-lite"/>
    </source>
</evidence>
<dbReference type="InterPro" id="IPR050490">
    <property type="entry name" value="Bact_solute-bd_prot1"/>
</dbReference>